<feature type="chain" id="PRO_5035920373" evidence="2">
    <location>
        <begin position="29"/>
        <end position="267"/>
    </location>
</feature>
<feature type="region of interest" description="Disordered" evidence="1">
    <location>
        <begin position="44"/>
        <end position="156"/>
    </location>
</feature>
<protein>
    <submittedName>
        <fullName evidence="3">Uncharacterized protein</fullName>
    </submittedName>
</protein>
<reference evidence="3" key="3">
    <citation type="submission" date="2020-02" db="EMBL/GenBank/DDBJ databases">
        <authorList>
            <person name="Sarangi A.N."/>
            <person name="Ghosh S."/>
            <person name="Mukherjee M."/>
            <person name="Tripathy S."/>
        </authorList>
    </citation>
    <scope>NUCLEOTIDE SEQUENCE</scope>
    <source>
        <strain evidence="3">BDU141951</strain>
    </source>
</reference>
<reference evidence="3" key="1">
    <citation type="submission" date="2014-11" db="EMBL/GenBank/DDBJ databases">
        <authorList>
            <person name="Malar M.C."/>
            <person name="Sen D."/>
            <person name="Tripathy S."/>
        </authorList>
    </citation>
    <scope>NUCLEOTIDE SEQUENCE</scope>
    <source>
        <strain evidence="3">BDU141951</strain>
    </source>
</reference>
<evidence type="ECO:0000256" key="1">
    <source>
        <dbReference type="SAM" id="MobiDB-lite"/>
    </source>
</evidence>
<accession>A0A8T6QMG9</accession>
<feature type="compositionally biased region" description="Pro residues" evidence="1">
    <location>
        <begin position="80"/>
        <end position="92"/>
    </location>
</feature>
<comment type="caution">
    <text evidence="3">The sequence shown here is derived from an EMBL/GenBank/DDBJ whole genome shotgun (WGS) entry which is preliminary data.</text>
</comment>
<dbReference type="EMBL" id="JTHE02000003">
    <property type="protein sequence ID" value="NEV66355.1"/>
    <property type="molecule type" value="Genomic_DNA"/>
</dbReference>
<keyword evidence="2" id="KW-0732">Signal</keyword>
<feature type="compositionally biased region" description="Pro residues" evidence="1">
    <location>
        <begin position="106"/>
        <end position="127"/>
    </location>
</feature>
<reference evidence="3" key="2">
    <citation type="journal article" date="2015" name="Genome Announc.">
        <title>Draft Genome Sequence of Filamentous Marine Cyanobacterium Lyngbya confervoides Strain BDU141951.</title>
        <authorList>
            <person name="Chandrababunaidu M.M."/>
            <person name="Sen D."/>
            <person name="Tripathy S."/>
        </authorList>
    </citation>
    <scope>NUCLEOTIDE SEQUENCE</scope>
    <source>
        <strain evidence="3">BDU141951</strain>
    </source>
</reference>
<feature type="compositionally biased region" description="Pro residues" evidence="1">
    <location>
        <begin position="64"/>
        <end position="73"/>
    </location>
</feature>
<name>A0A8T6QMG9_9CYAN</name>
<evidence type="ECO:0000256" key="2">
    <source>
        <dbReference type="SAM" id="SignalP"/>
    </source>
</evidence>
<feature type="signal peptide" evidence="2">
    <location>
        <begin position="1"/>
        <end position="28"/>
    </location>
</feature>
<organism evidence="3">
    <name type="scientific">Lyngbya confervoides BDU141951</name>
    <dbReference type="NCBI Taxonomy" id="1574623"/>
    <lineage>
        <taxon>Bacteria</taxon>
        <taxon>Bacillati</taxon>
        <taxon>Cyanobacteriota</taxon>
        <taxon>Cyanophyceae</taxon>
        <taxon>Oscillatoriophycideae</taxon>
        <taxon>Oscillatoriales</taxon>
        <taxon>Microcoleaceae</taxon>
        <taxon>Lyngbya</taxon>
    </lineage>
</organism>
<dbReference type="AlphaFoldDB" id="A0A8T6QMG9"/>
<gene>
    <name evidence="3" type="ORF">QQ91_004415</name>
</gene>
<proteinExistence type="predicted"/>
<sequence>MQLVFPFKAKRSVVVSATVVTLSAIAHSAIFWVPMPQPAAEEVFADPTASPADEDISVVILPQSEPPPSPSEPQPKSASSPPPNPSITPAPAPATLLPTNVIAEPVAPPPSVADLPPHPSETPPPEELPIEDGDRTPAFASPGDDDGPLLSYGEQFPHFEGATSGCLGLGECRQVSGVGTFRVVAETLIAGLESQGYGVDLRDDLADDTGRNVYELTPPGGEATKQFLLVFQGEEAGSAIYVMSPEIMTLDQLRSLAAQVTERRQAV</sequence>
<evidence type="ECO:0000313" key="3">
    <source>
        <dbReference type="EMBL" id="NEV66355.1"/>
    </source>
</evidence>